<feature type="region of interest" description="Disordered" evidence="1">
    <location>
        <begin position="495"/>
        <end position="555"/>
    </location>
</feature>
<proteinExistence type="predicted"/>
<gene>
    <name evidence="4" type="primary">LOC113504758</name>
    <name evidence="5" type="synonym">LOC113506727</name>
</gene>
<evidence type="ECO:0000313" key="3">
    <source>
        <dbReference type="Proteomes" id="UP000322000"/>
    </source>
</evidence>
<evidence type="ECO:0000256" key="2">
    <source>
        <dbReference type="SAM" id="Phobius"/>
    </source>
</evidence>
<reference evidence="4 5" key="1">
    <citation type="submission" date="2025-04" db="UniProtKB">
        <authorList>
            <consortium name="RefSeq"/>
        </authorList>
    </citation>
    <scope>IDENTIFICATION</scope>
</reference>
<sequence length="555" mass="63279">MNRVPLFNEFRLIERSESDINGVWKGAHLLLFFLAFVFGSFCTFCFHMLMYLFDEKCVLFPKLLSLTSLRHNVIYEFIPSSKDLADMPVDFLSTQWVEKSTCSLPTYVPLVSGIFGLVWTTMFLMCSTGSRTLTGLQRPWRVLPPVFVFSLAMGGLCIYSSAVTHYGLQELCLKLGEITGSSTCTYTVNVATLTYERRIRGVYQATRLTILSAWLHTACWLLSALLALVRVLLAVDFQLVCVHVRLHGDVEKILEKDEVQIRTVSPDPFERDSFTDVYSKSLLRNIGDDDQGEITMLFDDSETVRHSDLLEEQISELSLVPDEKRKLVRLRAYKAVEKAHQFIVRDLYNLLYTMVIPESPIESVSMAGSLTSVVSSRSVGDISSRQISINRQVGRENVASQPKDVKPFESAQEDPTLDFPDEVEEIMKSESFVSLERMVRKVKEVFDFRKQRIEFEQPTTSRALESRSESVLNLSVEMRNLLDLDEEKLNQTKKSNLKTIGVQTDKSKKRKRSVRVKIADRDSSQPETETESDTSPDLKDEVDKETQTGPKEKQD</sequence>
<accession>A0A7E5WQG8</accession>
<dbReference type="GeneID" id="113504758"/>
<dbReference type="Proteomes" id="UP000322000">
    <property type="component" value="Chromosome 23"/>
</dbReference>
<feature type="region of interest" description="Disordered" evidence="1">
    <location>
        <begin position="393"/>
        <end position="415"/>
    </location>
</feature>
<feature type="transmembrane region" description="Helical" evidence="2">
    <location>
        <begin position="107"/>
        <end position="125"/>
    </location>
</feature>
<evidence type="ECO:0000313" key="5">
    <source>
        <dbReference type="RefSeq" id="XP_026745358.1"/>
    </source>
</evidence>
<protein>
    <submittedName>
        <fullName evidence="4">Uncharacterized protein LOC113504758</fullName>
    </submittedName>
    <submittedName>
        <fullName evidence="5">Uncharacterized protein LOC113506727</fullName>
    </submittedName>
</protein>
<evidence type="ECO:0000313" key="4">
    <source>
        <dbReference type="RefSeq" id="XP_026742988.1"/>
    </source>
</evidence>
<organism evidence="3 4">
    <name type="scientific">Trichoplusia ni</name>
    <name type="common">Cabbage looper</name>
    <dbReference type="NCBI Taxonomy" id="7111"/>
    <lineage>
        <taxon>Eukaryota</taxon>
        <taxon>Metazoa</taxon>
        <taxon>Ecdysozoa</taxon>
        <taxon>Arthropoda</taxon>
        <taxon>Hexapoda</taxon>
        <taxon>Insecta</taxon>
        <taxon>Pterygota</taxon>
        <taxon>Neoptera</taxon>
        <taxon>Endopterygota</taxon>
        <taxon>Lepidoptera</taxon>
        <taxon>Glossata</taxon>
        <taxon>Ditrysia</taxon>
        <taxon>Noctuoidea</taxon>
        <taxon>Noctuidae</taxon>
        <taxon>Plusiinae</taxon>
        <taxon>Trichoplusia</taxon>
    </lineage>
</organism>
<dbReference type="KEGG" id="tnl:113504758"/>
<feature type="compositionally biased region" description="Basic and acidic residues" evidence="1">
    <location>
        <begin position="536"/>
        <end position="555"/>
    </location>
</feature>
<dbReference type="RefSeq" id="XP_026742988.1">
    <property type="nucleotide sequence ID" value="XM_026887187.1"/>
</dbReference>
<dbReference type="RefSeq" id="XP_026745358.1">
    <property type="nucleotide sequence ID" value="XM_026889557.1"/>
</dbReference>
<evidence type="ECO:0000256" key="1">
    <source>
        <dbReference type="SAM" id="MobiDB-lite"/>
    </source>
</evidence>
<keyword evidence="2" id="KW-0472">Membrane</keyword>
<name>A0A7E5WQG8_TRINI</name>
<feature type="transmembrane region" description="Helical" evidence="2">
    <location>
        <begin position="145"/>
        <end position="168"/>
    </location>
</feature>
<keyword evidence="2" id="KW-1133">Transmembrane helix</keyword>
<keyword evidence="2" id="KW-0812">Transmembrane</keyword>
<dbReference type="KEGG" id="tnl:113506727"/>
<dbReference type="AlphaFoldDB" id="A0A7E5WQG8"/>
<feature type="transmembrane region" description="Helical" evidence="2">
    <location>
        <begin position="29"/>
        <end position="53"/>
    </location>
</feature>
<feature type="compositionally biased region" description="Polar residues" evidence="1">
    <location>
        <begin position="495"/>
        <end position="504"/>
    </location>
</feature>
<dbReference type="OrthoDB" id="8115845at2759"/>
<keyword evidence="3" id="KW-1185">Reference proteome</keyword>